<feature type="region of interest" description="Disordered" evidence="1">
    <location>
        <begin position="96"/>
        <end position="115"/>
    </location>
</feature>
<keyword evidence="3" id="KW-1185">Reference proteome</keyword>
<feature type="compositionally biased region" description="Basic and acidic residues" evidence="1">
    <location>
        <begin position="8"/>
        <end position="36"/>
    </location>
</feature>
<dbReference type="Proteomes" id="UP000799302">
    <property type="component" value="Unassembled WGS sequence"/>
</dbReference>
<protein>
    <submittedName>
        <fullName evidence="2">Uncharacterized protein</fullName>
    </submittedName>
</protein>
<sequence length="220" mass="24566">MASGEGQSSERDFGATGREKRKENGWMDDRDGRMKDQMSQLEPVGTSWNHLGRDPGSKPTAGRNFGTINNQDGLHRIENLRLGTAKTFQQPASVESGTNINMRPHVEPHEQSSKRELHPRPWLYRQHQDQMRLPCHQWLIDSSARLEPPILLHPSTQDAACISNQQLVPLKAMQLHSLDQANLPAVKPSLIFINKPDSNSFSSKIRSGSAHSSSALLPVI</sequence>
<feature type="compositionally biased region" description="Basic and acidic residues" evidence="1">
    <location>
        <begin position="104"/>
        <end position="115"/>
    </location>
</feature>
<dbReference type="AlphaFoldDB" id="A0A6A6TUM8"/>
<name>A0A6A6TUM8_9PEZI</name>
<feature type="region of interest" description="Disordered" evidence="1">
    <location>
        <begin position="1"/>
        <end position="63"/>
    </location>
</feature>
<evidence type="ECO:0000313" key="3">
    <source>
        <dbReference type="Proteomes" id="UP000799302"/>
    </source>
</evidence>
<evidence type="ECO:0000313" key="2">
    <source>
        <dbReference type="EMBL" id="KAF2663146.1"/>
    </source>
</evidence>
<dbReference type="EMBL" id="MU004247">
    <property type="protein sequence ID" value="KAF2663146.1"/>
    <property type="molecule type" value="Genomic_DNA"/>
</dbReference>
<accession>A0A6A6TUM8</accession>
<proteinExistence type="predicted"/>
<reference evidence="2" key="1">
    <citation type="journal article" date="2020" name="Stud. Mycol.">
        <title>101 Dothideomycetes genomes: a test case for predicting lifestyles and emergence of pathogens.</title>
        <authorList>
            <person name="Haridas S."/>
            <person name="Albert R."/>
            <person name="Binder M."/>
            <person name="Bloem J."/>
            <person name="Labutti K."/>
            <person name="Salamov A."/>
            <person name="Andreopoulos B."/>
            <person name="Baker S."/>
            <person name="Barry K."/>
            <person name="Bills G."/>
            <person name="Bluhm B."/>
            <person name="Cannon C."/>
            <person name="Castanera R."/>
            <person name="Culley D."/>
            <person name="Daum C."/>
            <person name="Ezra D."/>
            <person name="Gonzalez J."/>
            <person name="Henrissat B."/>
            <person name="Kuo A."/>
            <person name="Liang C."/>
            <person name="Lipzen A."/>
            <person name="Lutzoni F."/>
            <person name="Magnuson J."/>
            <person name="Mondo S."/>
            <person name="Nolan M."/>
            <person name="Ohm R."/>
            <person name="Pangilinan J."/>
            <person name="Park H.-J."/>
            <person name="Ramirez L."/>
            <person name="Alfaro M."/>
            <person name="Sun H."/>
            <person name="Tritt A."/>
            <person name="Yoshinaga Y."/>
            <person name="Zwiers L.-H."/>
            <person name="Turgeon B."/>
            <person name="Goodwin S."/>
            <person name="Spatafora J."/>
            <person name="Crous P."/>
            <person name="Grigoriev I."/>
        </authorList>
    </citation>
    <scope>NUCLEOTIDE SEQUENCE</scope>
    <source>
        <strain evidence="2">CBS 115976</strain>
    </source>
</reference>
<evidence type="ECO:0000256" key="1">
    <source>
        <dbReference type="SAM" id="MobiDB-lite"/>
    </source>
</evidence>
<gene>
    <name evidence="2" type="ORF">BT63DRAFT_444716</name>
</gene>
<organism evidence="2 3">
    <name type="scientific">Microthyrium microscopicum</name>
    <dbReference type="NCBI Taxonomy" id="703497"/>
    <lineage>
        <taxon>Eukaryota</taxon>
        <taxon>Fungi</taxon>
        <taxon>Dikarya</taxon>
        <taxon>Ascomycota</taxon>
        <taxon>Pezizomycotina</taxon>
        <taxon>Dothideomycetes</taxon>
        <taxon>Dothideomycetes incertae sedis</taxon>
        <taxon>Microthyriales</taxon>
        <taxon>Microthyriaceae</taxon>
        <taxon>Microthyrium</taxon>
    </lineage>
</organism>